<evidence type="ECO:0000313" key="7">
    <source>
        <dbReference type="Proteomes" id="UP001626536"/>
    </source>
</evidence>
<dbReference type="InterPro" id="IPR036390">
    <property type="entry name" value="WH_DNA-bd_sf"/>
</dbReference>
<keyword evidence="3" id="KW-0238">DNA-binding</keyword>
<dbReference type="Gene3D" id="1.10.10.10">
    <property type="entry name" value="Winged helix-like DNA-binding domain superfamily/Winged helix DNA-binding domain"/>
    <property type="match status" value="1"/>
</dbReference>
<dbReference type="PANTHER" id="PTHR30419:SF31">
    <property type="entry name" value="BLR3139 PROTEIN"/>
    <property type="match status" value="1"/>
</dbReference>
<name>A0ABZ0HWH5_9HYPH</name>
<dbReference type="CDD" id="cd05466">
    <property type="entry name" value="PBP2_LTTR_substrate"/>
    <property type="match status" value="1"/>
</dbReference>
<organism evidence="6 7">
    <name type="scientific">Methylocapsa polymorpha</name>
    <dbReference type="NCBI Taxonomy" id="3080828"/>
    <lineage>
        <taxon>Bacteria</taxon>
        <taxon>Pseudomonadati</taxon>
        <taxon>Pseudomonadota</taxon>
        <taxon>Alphaproteobacteria</taxon>
        <taxon>Hyphomicrobiales</taxon>
        <taxon>Beijerinckiaceae</taxon>
        <taxon>Methylocapsa</taxon>
    </lineage>
</organism>
<dbReference type="SUPFAM" id="SSF46785">
    <property type="entry name" value="Winged helix' DNA-binding domain"/>
    <property type="match status" value="1"/>
</dbReference>
<dbReference type="PROSITE" id="PS50931">
    <property type="entry name" value="HTH_LYSR"/>
    <property type="match status" value="1"/>
</dbReference>
<dbReference type="Pfam" id="PF00126">
    <property type="entry name" value="HTH_1"/>
    <property type="match status" value="1"/>
</dbReference>
<evidence type="ECO:0000256" key="1">
    <source>
        <dbReference type="ARBA" id="ARBA00009437"/>
    </source>
</evidence>
<dbReference type="InterPro" id="IPR036388">
    <property type="entry name" value="WH-like_DNA-bd_sf"/>
</dbReference>
<dbReference type="EMBL" id="CP136862">
    <property type="protein sequence ID" value="WOJ90893.1"/>
    <property type="molecule type" value="Genomic_DNA"/>
</dbReference>
<evidence type="ECO:0000256" key="3">
    <source>
        <dbReference type="ARBA" id="ARBA00023125"/>
    </source>
</evidence>
<sequence>MLVRHLLYFVTLAHEKHFARAADVCNVAQPTLSAAIRKLEDYLETRLIDRGHRFLRLTPEGEKVLLWGQQILADYQSLREDLSGLRRGLTGLLRLGVIPAAMPSVSFLTARFCDAHPAAAVEVQSMTSRAIQRGLDAFEIDAGLTYLENEPLENVRRAPLYRERYVLVTHRSNRLARRKTITWAEAAQERLCLLSEDMQNRRIINNVFESMGLAIKPAVVSNSYLGVCSHLRHGDWASILPHTFFYIFAKTTELATIDLVEPVHSQEIGLVLSNREPPSPMAGALLAATLDANFEREFAATGPSR</sequence>
<dbReference type="PRINTS" id="PR00039">
    <property type="entry name" value="HTHLYSR"/>
</dbReference>
<keyword evidence="2" id="KW-0805">Transcription regulation</keyword>
<evidence type="ECO:0000256" key="2">
    <source>
        <dbReference type="ARBA" id="ARBA00023015"/>
    </source>
</evidence>
<evidence type="ECO:0000313" key="6">
    <source>
        <dbReference type="EMBL" id="WOJ90893.1"/>
    </source>
</evidence>
<dbReference type="InterPro" id="IPR000847">
    <property type="entry name" value="LysR_HTH_N"/>
</dbReference>
<keyword evidence="7" id="KW-1185">Reference proteome</keyword>
<comment type="similarity">
    <text evidence="1">Belongs to the LysR transcriptional regulatory family.</text>
</comment>
<dbReference type="Pfam" id="PF03466">
    <property type="entry name" value="LysR_substrate"/>
    <property type="match status" value="1"/>
</dbReference>
<keyword evidence="4" id="KW-0804">Transcription</keyword>
<dbReference type="PANTHER" id="PTHR30419">
    <property type="entry name" value="HTH-TYPE TRANSCRIPTIONAL REGULATOR YBHD"/>
    <property type="match status" value="1"/>
</dbReference>
<dbReference type="InterPro" id="IPR050950">
    <property type="entry name" value="HTH-type_LysR_regulators"/>
</dbReference>
<evidence type="ECO:0000259" key="5">
    <source>
        <dbReference type="PROSITE" id="PS50931"/>
    </source>
</evidence>
<proteinExistence type="inferred from homology"/>
<protein>
    <submittedName>
        <fullName evidence="6">LysR family transcriptional regulator</fullName>
    </submittedName>
</protein>
<feature type="domain" description="HTH lysR-type" evidence="5">
    <location>
        <begin position="1"/>
        <end position="58"/>
    </location>
</feature>
<dbReference type="SUPFAM" id="SSF53850">
    <property type="entry name" value="Periplasmic binding protein-like II"/>
    <property type="match status" value="1"/>
</dbReference>
<dbReference type="Gene3D" id="3.40.190.290">
    <property type="match status" value="1"/>
</dbReference>
<evidence type="ECO:0000256" key="4">
    <source>
        <dbReference type="ARBA" id="ARBA00023163"/>
    </source>
</evidence>
<gene>
    <name evidence="6" type="ORF">RZS28_06305</name>
</gene>
<dbReference type="InterPro" id="IPR005119">
    <property type="entry name" value="LysR_subst-bd"/>
</dbReference>
<accession>A0ABZ0HWH5</accession>
<dbReference type="RefSeq" id="WP_407340482.1">
    <property type="nucleotide sequence ID" value="NZ_CP136862.1"/>
</dbReference>
<dbReference type="Proteomes" id="UP001626536">
    <property type="component" value="Chromosome"/>
</dbReference>
<reference evidence="6 7" key="1">
    <citation type="submission" date="2023-10" db="EMBL/GenBank/DDBJ databases">
        <title>Novel methanotroph of the genus Methylocapsa from a subarctic wetland.</title>
        <authorList>
            <person name="Belova S.E."/>
            <person name="Oshkin I.Y."/>
            <person name="Miroshnikov K."/>
            <person name="Dedysh S.N."/>
        </authorList>
    </citation>
    <scope>NUCLEOTIDE SEQUENCE [LARGE SCALE GENOMIC DNA]</scope>
    <source>
        <strain evidence="6 7">RX1</strain>
    </source>
</reference>